<proteinExistence type="predicted"/>
<name>A0A8S1JPT2_PARPR</name>
<accession>A0A8S1JPT2</accession>
<keyword evidence="2" id="KW-1185">Reference proteome</keyword>
<organism evidence="1 2">
    <name type="scientific">Paramecium primaurelia</name>
    <dbReference type="NCBI Taxonomy" id="5886"/>
    <lineage>
        <taxon>Eukaryota</taxon>
        <taxon>Sar</taxon>
        <taxon>Alveolata</taxon>
        <taxon>Ciliophora</taxon>
        <taxon>Intramacronucleata</taxon>
        <taxon>Oligohymenophorea</taxon>
        <taxon>Peniculida</taxon>
        <taxon>Parameciidae</taxon>
        <taxon>Paramecium</taxon>
    </lineage>
</organism>
<dbReference type="EMBL" id="CAJJDM010000003">
    <property type="protein sequence ID" value="CAD8043925.1"/>
    <property type="molecule type" value="Genomic_DNA"/>
</dbReference>
<gene>
    <name evidence="1" type="ORF">PPRIM_AZ9-3.1.T0060007</name>
</gene>
<evidence type="ECO:0000313" key="2">
    <source>
        <dbReference type="Proteomes" id="UP000688137"/>
    </source>
</evidence>
<comment type="caution">
    <text evidence="1">The sequence shown here is derived from an EMBL/GenBank/DDBJ whole genome shotgun (WGS) entry which is preliminary data.</text>
</comment>
<protein>
    <submittedName>
        <fullName evidence="1">Uncharacterized protein</fullName>
    </submittedName>
</protein>
<dbReference type="AlphaFoldDB" id="A0A8S1JPT2"/>
<evidence type="ECO:0000313" key="1">
    <source>
        <dbReference type="EMBL" id="CAD8043925.1"/>
    </source>
</evidence>
<reference evidence="1" key="1">
    <citation type="submission" date="2021-01" db="EMBL/GenBank/DDBJ databases">
        <authorList>
            <consortium name="Genoscope - CEA"/>
            <person name="William W."/>
        </authorList>
    </citation>
    <scope>NUCLEOTIDE SEQUENCE</scope>
</reference>
<dbReference type="Proteomes" id="UP000688137">
    <property type="component" value="Unassembled WGS sequence"/>
</dbReference>
<sequence length="117" mass="14238">MFANRQQMNIKCLQLVFQKAQMEEKQSIRADKNLYVMADSEKEIWQILQKIQFNEYLLRICFITNQIFTFQIIQITFRNQKNLSIFKILPKIYLYKERVNMIQGIANQFMLLLSKYQ</sequence>